<evidence type="ECO:0000259" key="15">
    <source>
        <dbReference type="PROSITE" id="PS50112"/>
    </source>
</evidence>
<dbReference type="Pfam" id="PF08447">
    <property type="entry name" value="PAS_3"/>
    <property type="match status" value="2"/>
</dbReference>
<keyword evidence="8" id="KW-0067">ATP-binding</keyword>
<dbReference type="FunFam" id="3.30.565.10:FF:000010">
    <property type="entry name" value="Sensor histidine kinase RcsC"/>
    <property type="match status" value="1"/>
</dbReference>
<keyword evidence="11" id="KW-0131">Cell cycle</keyword>
<dbReference type="CDD" id="cd00156">
    <property type="entry name" value="REC"/>
    <property type="match status" value="1"/>
</dbReference>
<evidence type="ECO:0000313" key="18">
    <source>
        <dbReference type="Proteomes" id="UP000297891"/>
    </source>
</evidence>
<dbReference type="PROSITE" id="PS50112">
    <property type="entry name" value="PAS"/>
    <property type="match status" value="2"/>
</dbReference>
<dbReference type="InterPro" id="IPR005467">
    <property type="entry name" value="His_kinase_dom"/>
</dbReference>
<comment type="catalytic activity">
    <reaction evidence="1">
        <text>ATP + protein L-histidine = ADP + protein N-phospho-L-histidine.</text>
        <dbReference type="EC" id="2.7.13.3"/>
    </reaction>
</comment>
<dbReference type="InterPro" id="IPR036890">
    <property type="entry name" value="HATPase_C_sf"/>
</dbReference>
<dbReference type="SUPFAM" id="SSF52172">
    <property type="entry name" value="CheY-like"/>
    <property type="match status" value="2"/>
</dbReference>
<evidence type="ECO:0000256" key="2">
    <source>
        <dbReference type="ARBA" id="ARBA00004370"/>
    </source>
</evidence>
<dbReference type="InterPro" id="IPR011006">
    <property type="entry name" value="CheY-like_superfamily"/>
</dbReference>
<evidence type="ECO:0000256" key="4">
    <source>
        <dbReference type="ARBA" id="ARBA00022553"/>
    </source>
</evidence>
<name>A0A2M9Y4Y8_9LEPT</name>
<keyword evidence="6" id="KW-0547">Nucleotide-binding</keyword>
<keyword evidence="18" id="KW-1185">Reference proteome</keyword>
<evidence type="ECO:0000256" key="7">
    <source>
        <dbReference type="ARBA" id="ARBA00022777"/>
    </source>
</evidence>
<reference evidence="17" key="1">
    <citation type="journal article" date="2019" name="PLoS Negl. Trop. Dis.">
        <title>Revisiting the worldwide diversity of Leptospira species in the environment.</title>
        <authorList>
            <person name="Vincent A.T."/>
            <person name="Schiettekatte O."/>
            <person name="Bourhy P."/>
            <person name="Veyrier F.J."/>
            <person name="Picardeau M."/>
        </authorList>
    </citation>
    <scope>NUCLEOTIDE SEQUENCE [LARGE SCALE GENOMIC DNA]</scope>
    <source>
        <strain evidence="17">201800277</strain>
    </source>
</reference>
<evidence type="ECO:0000313" key="17">
    <source>
        <dbReference type="EMBL" id="TGK96761.1"/>
    </source>
</evidence>
<dbReference type="Gene3D" id="3.30.565.10">
    <property type="entry name" value="Histidine kinase-like ATPase, C-terminal domain"/>
    <property type="match status" value="1"/>
</dbReference>
<evidence type="ECO:0000256" key="12">
    <source>
        <dbReference type="PROSITE-ProRule" id="PRU00169"/>
    </source>
</evidence>
<feature type="domain" description="PAC" evidence="16">
    <location>
        <begin position="462"/>
        <end position="514"/>
    </location>
</feature>
<dbReference type="GO" id="GO:0000155">
    <property type="term" value="F:phosphorelay sensor kinase activity"/>
    <property type="evidence" value="ECO:0007669"/>
    <property type="project" value="InterPro"/>
</dbReference>
<dbReference type="Gene3D" id="3.40.50.2300">
    <property type="match status" value="2"/>
</dbReference>
<dbReference type="SUPFAM" id="SSF55874">
    <property type="entry name" value="ATPase domain of HSP90 chaperone/DNA topoisomerase II/histidine kinase"/>
    <property type="match status" value="1"/>
</dbReference>
<dbReference type="InterPro" id="IPR036097">
    <property type="entry name" value="HisK_dim/P_sf"/>
</dbReference>
<dbReference type="InterPro" id="IPR003661">
    <property type="entry name" value="HisK_dim/P_dom"/>
</dbReference>
<dbReference type="PROSITE" id="PS50113">
    <property type="entry name" value="PAC"/>
    <property type="match status" value="2"/>
</dbReference>
<sequence>MAESFNYQSIVESFDEFLIYLDPFLEIQFSRTSPNLYLPPDSISTGKHINDLHIIPRDALILTNLCQETLARRTPFQFTTSLLGNPFRISGRYLESKNKPGVILRGEPNFSIENVILDSGPYVIFRYKYDSEFLTTYVSPNVSLNLGYRTGDFKKGMLVPDELIHPDDKELAHTKEREQIKNKARTYQREYRFKKEDGSYIYVSDYSVISYFSSLPTEKISYLIDITERKDKELEILKQRDELTRIKLLFEETNAAANVGAWDVDLVNNTLFWAKETKRIHEVPDDYVPVLHSAFEFYPIEAQRELLTEAFNDAVTKGSSYDLVLQVKTKLGNLKWARTIGHSVFKDGKCVRVFGSFQDITKNVNSEKQRENALANLETILDATTHVTIIGADINGTITHFNKGAEYHLQYNAEEVVGKTSPEIFHKQEEIQKRAVSLSREFGVPISGFETFVHRAKLSEYDSNEWTYVRKDKTEFPIQLVVTASKNKKGEITGYLGIGIDISAHKATEEALRASESRWQFALEGSGDGIWDWNSQTNKVFFSNQWKKMLGYTEEEIGSDISEWHGLVHPEDKSSYFAALDKHFRGNTSVYVNEHRMLCKDGSYKWILDRGKVIEWTEDDKPLRIIGTHTDITERKILEKALIIARENAEKASQAKSDFLANMSHEIRTPLNGVIGFSDLLMRTELNQVQKKYMETVYLSASSLLDLINDILDFSKIESGKMELYKERINIYDLLHQIAEIVKHKAYERGLELILNISPKVPRNIFVDSLRLRQILLNLIGNALKFTLKGEIQIKISSEQKEQNEYEFLFEVIDTGIGISPENREKIFEVFSQADTSTTRQFGGTGLGLSISSKLLNLFNSKMELESERDKGSRFYFKITTLADNERNTEPELKKIKKVMVVDDNETNLLVVQEMLTYKGIQVDSFRSPTDALKVISSGIFYDVIITDFNMPEMNGLEFIEKVINTIETKKIKKPFFSLHTSSNDETIYSKARELGIQSVLLKPIQTNILYESLEKIVSGQSAEVVTPNYEPVKPIQTIEKIKVMIVEDNPVNMMLTKAIVQKSLPGTIIIEAENGALAVENFIQTEPQLVFMDVQMPEMNGYDATKAIRKLENGKLVPIIALTAGTLSGEEERCLDCGMNDYISKPVVLKTIAEKMKHWLQIE</sequence>
<dbReference type="InterPro" id="IPR001610">
    <property type="entry name" value="PAC"/>
</dbReference>
<dbReference type="Proteomes" id="UP000297891">
    <property type="component" value="Unassembled WGS sequence"/>
</dbReference>
<dbReference type="PANTHER" id="PTHR45339:SF1">
    <property type="entry name" value="HYBRID SIGNAL TRANSDUCTION HISTIDINE KINASE J"/>
    <property type="match status" value="1"/>
</dbReference>
<evidence type="ECO:0000256" key="9">
    <source>
        <dbReference type="ARBA" id="ARBA00023012"/>
    </source>
</evidence>
<dbReference type="CDD" id="cd16922">
    <property type="entry name" value="HATPase_EvgS-ArcB-TorS-like"/>
    <property type="match status" value="1"/>
</dbReference>
<dbReference type="PRINTS" id="PR00344">
    <property type="entry name" value="BCTRLSENSOR"/>
</dbReference>
<dbReference type="SMART" id="SM00091">
    <property type="entry name" value="PAS"/>
    <property type="match status" value="3"/>
</dbReference>
<dbReference type="EC" id="2.7.13.3" evidence="3"/>
<evidence type="ECO:0000256" key="10">
    <source>
        <dbReference type="ARBA" id="ARBA00023136"/>
    </source>
</evidence>
<evidence type="ECO:0000259" key="14">
    <source>
        <dbReference type="PROSITE" id="PS50110"/>
    </source>
</evidence>
<evidence type="ECO:0000256" key="6">
    <source>
        <dbReference type="ARBA" id="ARBA00022741"/>
    </source>
</evidence>
<feature type="domain" description="PAS" evidence="15">
    <location>
        <begin position="373"/>
        <end position="429"/>
    </location>
</feature>
<protein>
    <recommendedName>
        <fullName evidence="3">histidine kinase</fullName>
        <ecNumber evidence="3">2.7.13.3</ecNumber>
    </recommendedName>
</protein>
<accession>A0A2M9Y4Y8</accession>
<feature type="domain" description="Response regulatory" evidence="14">
    <location>
        <begin position="898"/>
        <end position="1018"/>
    </location>
</feature>
<dbReference type="OrthoDB" id="6192248at2"/>
<dbReference type="Gene3D" id="3.30.450.20">
    <property type="entry name" value="PAS domain"/>
    <property type="match status" value="4"/>
</dbReference>
<dbReference type="SUPFAM" id="SSF47384">
    <property type="entry name" value="Homodimeric domain of signal transducing histidine kinase"/>
    <property type="match status" value="1"/>
</dbReference>
<dbReference type="SMART" id="SM00388">
    <property type="entry name" value="HisKA"/>
    <property type="match status" value="1"/>
</dbReference>
<feature type="modified residue" description="4-aspartylphosphate" evidence="12">
    <location>
        <position position="948"/>
    </location>
</feature>
<dbReference type="InterPro" id="IPR013767">
    <property type="entry name" value="PAS_fold"/>
</dbReference>
<dbReference type="PROSITE" id="PS50110">
    <property type="entry name" value="RESPONSE_REGULATORY"/>
    <property type="match status" value="2"/>
</dbReference>
<dbReference type="GO" id="GO:0016020">
    <property type="term" value="C:membrane"/>
    <property type="evidence" value="ECO:0007669"/>
    <property type="project" value="UniProtKB-SubCell"/>
</dbReference>
<dbReference type="SMART" id="SM00387">
    <property type="entry name" value="HATPase_c"/>
    <property type="match status" value="1"/>
</dbReference>
<evidence type="ECO:0000256" key="3">
    <source>
        <dbReference type="ARBA" id="ARBA00012438"/>
    </source>
</evidence>
<dbReference type="FunFam" id="1.10.287.130:FF:000038">
    <property type="entry name" value="Sensory transduction histidine kinase"/>
    <property type="match status" value="1"/>
</dbReference>
<dbReference type="SMART" id="SM00448">
    <property type="entry name" value="REC"/>
    <property type="match status" value="2"/>
</dbReference>
<evidence type="ECO:0000259" key="16">
    <source>
        <dbReference type="PROSITE" id="PS50113"/>
    </source>
</evidence>
<keyword evidence="5" id="KW-0808">Transferase</keyword>
<dbReference type="InterPro" id="IPR003594">
    <property type="entry name" value="HATPase_dom"/>
</dbReference>
<dbReference type="InterPro" id="IPR004358">
    <property type="entry name" value="Sig_transdc_His_kin-like_C"/>
</dbReference>
<evidence type="ECO:0000259" key="13">
    <source>
        <dbReference type="PROSITE" id="PS50109"/>
    </source>
</evidence>
<dbReference type="RefSeq" id="WP_100789929.1">
    <property type="nucleotide sequence ID" value="NZ_NPDQ01000002.1"/>
</dbReference>
<feature type="modified residue" description="4-aspartylphosphate" evidence="12">
    <location>
        <position position="1094"/>
    </location>
</feature>
<dbReference type="SUPFAM" id="SSF55785">
    <property type="entry name" value="PYP-like sensor domain (PAS domain)"/>
    <property type="match status" value="4"/>
</dbReference>
<comment type="subcellular location">
    <subcellularLocation>
        <location evidence="2">Membrane</location>
    </subcellularLocation>
</comment>
<dbReference type="Pfam" id="PF00512">
    <property type="entry name" value="HisKA"/>
    <property type="match status" value="1"/>
</dbReference>
<gene>
    <name evidence="17" type="ORF">EHQ30_09260</name>
</gene>
<dbReference type="GO" id="GO:0005524">
    <property type="term" value="F:ATP binding"/>
    <property type="evidence" value="ECO:0007669"/>
    <property type="project" value="UniProtKB-KW"/>
</dbReference>
<feature type="domain" description="PAC" evidence="16">
    <location>
        <begin position="591"/>
        <end position="644"/>
    </location>
</feature>
<evidence type="ECO:0000256" key="1">
    <source>
        <dbReference type="ARBA" id="ARBA00000085"/>
    </source>
</evidence>
<dbReference type="Pfam" id="PF00072">
    <property type="entry name" value="Response_reg"/>
    <property type="match status" value="2"/>
</dbReference>
<feature type="domain" description="PAS" evidence="15">
    <location>
        <begin position="515"/>
        <end position="587"/>
    </location>
</feature>
<dbReference type="CDD" id="cd00082">
    <property type="entry name" value="HisKA"/>
    <property type="match status" value="1"/>
</dbReference>
<proteinExistence type="predicted"/>
<dbReference type="PANTHER" id="PTHR45339">
    <property type="entry name" value="HYBRID SIGNAL TRANSDUCTION HISTIDINE KINASE J"/>
    <property type="match status" value="1"/>
</dbReference>
<evidence type="ECO:0000256" key="8">
    <source>
        <dbReference type="ARBA" id="ARBA00022840"/>
    </source>
</evidence>
<dbReference type="EMBL" id="RQFP01000001">
    <property type="protein sequence ID" value="TGK96761.1"/>
    <property type="molecule type" value="Genomic_DNA"/>
</dbReference>
<feature type="domain" description="Response regulatory" evidence="14">
    <location>
        <begin position="1043"/>
        <end position="1161"/>
    </location>
</feature>
<keyword evidence="4 12" id="KW-0597">Phosphoprotein</keyword>
<feature type="domain" description="Histidine kinase" evidence="13">
    <location>
        <begin position="662"/>
        <end position="883"/>
    </location>
</feature>
<keyword evidence="9" id="KW-0902">Two-component regulatory system</keyword>
<dbReference type="Pfam" id="PF00989">
    <property type="entry name" value="PAS"/>
    <property type="match status" value="1"/>
</dbReference>
<dbReference type="Pfam" id="PF02518">
    <property type="entry name" value="HATPase_c"/>
    <property type="match status" value="1"/>
</dbReference>
<dbReference type="SMART" id="SM00086">
    <property type="entry name" value="PAC"/>
    <property type="match status" value="4"/>
</dbReference>
<dbReference type="CDD" id="cd00130">
    <property type="entry name" value="PAS"/>
    <property type="match status" value="3"/>
</dbReference>
<evidence type="ECO:0000256" key="5">
    <source>
        <dbReference type="ARBA" id="ARBA00022679"/>
    </source>
</evidence>
<dbReference type="AlphaFoldDB" id="A0A2M9Y4Y8"/>
<dbReference type="InterPro" id="IPR000700">
    <property type="entry name" value="PAS-assoc_C"/>
</dbReference>
<dbReference type="InterPro" id="IPR013655">
    <property type="entry name" value="PAS_fold_3"/>
</dbReference>
<dbReference type="NCBIfam" id="TIGR00229">
    <property type="entry name" value="sensory_box"/>
    <property type="match status" value="3"/>
</dbReference>
<evidence type="ECO:0000256" key="11">
    <source>
        <dbReference type="ARBA" id="ARBA00023306"/>
    </source>
</evidence>
<keyword evidence="7" id="KW-0418">Kinase</keyword>
<dbReference type="PROSITE" id="PS50109">
    <property type="entry name" value="HIS_KIN"/>
    <property type="match status" value="1"/>
</dbReference>
<organism evidence="17 18">
    <name type="scientific">Leptospira brenneri</name>
    <dbReference type="NCBI Taxonomy" id="2023182"/>
    <lineage>
        <taxon>Bacteria</taxon>
        <taxon>Pseudomonadati</taxon>
        <taxon>Spirochaetota</taxon>
        <taxon>Spirochaetia</taxon>
        <taxon>Leptospirales</taxon>
        <taxon>Leptospiraceae</taxon>
        <taxon>Leptospira</taxon>
    </lineage>
</organism>
<dbReference type="Gene3D" id="1.10.287.130">
    <property type="match status" value="1"/>
</dbReference>
<dbReference type="CDD" id="cd17546">
    <property type="entry name" value="REC_hyHK_CKI1_RcsC-like"/>
    <property type="match status" value="1"/>
</dbReference>
<dbReference type="InterPro" id="IPR000014">
    <property type="entry name" value="PAS"/>
</dbReference>
<keyword evidence="10" id="KW-0472">Membrane</keyword>
<dbReference type="InterPro" id="IPR001789">
    <property type="entry name" value="Sig_transdc_resp-reg_receiver"/>
</dbReference>
<dbReference type="InterPro" id="IPR035965">
    <property type="entry name" value="PAS-like_dom_sf"/>
</dbReference>
<comment type="caution">
    <text evidence="17">The sequence shown here is derived from an EMBL/GenBank/DDBJ whole genome shotgun (WGS) entry which is preliminary data.</text>
</comment>